<reference evidence="2 3" key="1">
    <citation type="journal article" date="2013" name="PLoS ONE">
        <title>Enrichment and Genome Sequence of the Group I.1a Ammonia-Oxidizing Archaeon ?Ca. Nitrosotenuis uzonensis? Representing a Clade Globally.</title>
        <authorList>
            <person name="Lebedeva E.V."/>
            <person name="Hatzenpichler R."/>
            <person name="Pelletier E."/>
            <person name="Schuster N."/>
            <person name="Hauzmayer S."/>
            <person name="Bulaev A."/>
            <person name="Grigor'eva N.V."/>
            <person name="Galushko A."/>
            <person name="Schmid M."/>
            <person name="Palatinszky M."/>
            <person name="Le Paslier D."/>
            <person name="Daims H."/>
            <person name="Wagner M."/>
        </authorList>
    </citation>
    <scope>NUCLEOTIDE SEQUENCE [LARGE SCALE GENOMIC DNA]</scope>
    <source>
        <strain evidence="2 3">N4</strain>
    </source>
</reference>
<evidence type="ECO:0000313" key="3">
    <source>
        <dbReference type="Proteomes" id="UP000018159"/>
    </source>
</evidence>
<sequence length="114" mass="12776">MITKEISINGTDYRLTLTDQLVNQVNNLKSLYSAAYEDPESFEQVSSEISTAINEIAAQADPPVQDDDLDGFIQEIIRTVDKKEEEMQEELTGKPAKSKKESKPEPKAKSKSKK</sequence>
<proteinExistence type="predicted"/>
<feature type="region of interest" description="Disordered" evidence="1">
    <location>
        <begin position="83"/>
        <end position="114"/>
    </location>
</feature>
<dbReference type="Proteomes" id="UP000018159">
    <property type="component" value="Unassembled WGS sequence"/>
</dbReference>
<organism evidence="2 3">
    <name type="scientific">Candidatus Nitrosotenuis uzonensis</name>
    <dbReference type="NCBI Taxonomy" id="1407055"/>
    <lineage>
        <taxon>Archaea</taxon>
        <taxon>Nitrososphaerota</taxon>
        <taxon>Candidatus Nitrosotenuis</taxon>
    </lineage>
</organism>
<dbReference type="RefSeq" id="WP_048195506.1">
    <property type="nucleotide sequence ID" value="NZ_CBTY010000008.1"/>
</dbReference>
<accession>V6ASH8</accession>
<comment type="caution">
    <text evidence="2">The sequence shown here is derived from an EMBL/GenBank/DDBJ whole genome shotgun (WGS) entry which is preliminary data.</text>
</comment>
<dbReference type="AlphaFoldDB" id="V6ASH8"/>
<dbReference type="STRING" id="1407055.NITUZ_30289"/>
<dbReference type="EMBL" id="CBTY010000008">
    <property type="protein sequence ID" value="CDI05597.1"/>
    <property type="molecule type" value="Genomic_DNA"/>
</dbReference>
<dbReference type="OrthoDB" id="7369at2157"/>
<protein>
    <submittedName>
        <fullName evidence="2">Uncharacterized protein</fullName>
    </submittedName>
</protein>
<evidence type="ECO:0000256" key="1">
    <source>
        <dbReference type="SAM" id="MobiDB-lite"/>
    </source>
</evidence>
<keyword evidence="3" id="KW-1185">Reference proteome</keyword>
<name>V6ASH8_9ARCH</name>
<evidence type="ECO:0000313" key="2">
    <source>
        <dbReference type="EMBL" id="CDI05597.1"/>
    </source>
</evidence>
<feature type="compositionally biased region" description="Basic and acidic residues" evidence="1">
    <location>
        <begin position="98"/>
        <end position="108"/>
    </location>
</feature>
<gene>
    <name evidence="2" type="ORF">NITUZ_30289</name>
</gene>